<keyword evidence="3" id="KW-1185">Reference proteome</keyword>
<name>A0A8H6KKH5_9PEZI</name>
<dbReference type="InterPro" id="IPR011333">
    <property type="entry name" value="SKP1/BTB/POZ_sf"/>
</dbReference>
<proteinExistence type="predicted"/>
<protein>
    <submittedName>
        <fullName evidence="2">BTB/POZ domain-containing protein</fullName>
    </submittedName>
</protein>
<accession>A0A8H6KKH5</accession>
<dbReference type="Proteomes" id="UP000654918">
    <property type="component" value="Unassembled WGS sequence"/>
</dbReference>
<dbReference type="PANTHER" id="PTHR47843:SF5">
    <property type="entry name" value="BTB_POZ DOMAIN PROTEIN"/>
    <property type="match status" value="1"/>
</dbReference>
<evidence type="ECO:0000313" key="3">
    <source>
        <dbReference type="Proteomes" id="UP000654918"/>
    </source>
</evidence>
<dbReference type="SUPFAM" id="SSF54695">
    <property type="entry name" value="POZ domain"/>
    <property type="match status" value="1"/>
</dbReference>
<evidence type="ECO:0000256" key="1">
    <source>
        <dbReference type="SAM" id="MobiDB-lite"/>
    </source>
</evidence>
<feature type="region of interest" description="Disordered" evidence="1">
    <location>
        <begin position="83"/>
        <end position="231"/>
    </location>
</feature>
<feature type="compositionally biased region" description="Basic and acidic residues" evidence="1">
    <location>
        <begin position="129"/>
        <end position="146"/>
    </location>
</feature>
<dbReference type="Gene3D" id="3.30.710.10">
    <property type="entry name" value="Potassium Channel Kv1.1, Chain A"/>
    <property type="match status" value="1"/>
</dbReference>
<organism evidence="2 3">
    <name type="scientific">Colletotrichum plurivorum</name>
    <dbReference type="NCBI Taxonomy" id="2175906"/>
    <lineage>
        <taxon>Eukaryota</taxon>
        <taxon>Fungi</taxon>
        <taxon>Dikarya</taxon>
        <taxon>Ascomycota</taxon>
        <taxon>Pezizomycotina</taxon>
        <taxon>Sordariomycetes</taxon>
        <taxon>Hypocreomycetidae</taxon>
        <taxon>Glomerellales</taxon>
        <taxon>Glomerellaceae</taxon>
        <taxon>Colletotrichum</taxon>
        <taxon>Colletotrichum orchidearum species complex</taxon>
    </lineage>
</organism>
<feature type="compositionally biased region" description="Low complexity" evidence="1">
    <location>
        <begin position="96"/>
        <end position="105"/>
    </location>
</feature>
<comment type="caution">
    <text evidence="2">The sequence shown here is derived from an EMBL/GenBank/DDBJ whole genome shotgun (WGS) entry which is preliminary data.</text>
</comment>
<dbReference type="PANTHER" id="PTHR47843">
    <property type="entry name" value="BTB DOMAIN-CONTAINING PROTEIN-RELATED"/>
    <property type="match status" value="1"/>
</dbReference>
<feature type="compositionally biased region" description="Polar residues" evidence="1">
    <location>
        <begin position="113"/>
        <end position="127"/>
    </location>
</feature>
<sequence>MTAQAVEELRSSLKSLYEDSQYSDLTIASRDCEYPVHKAIAARSNYLNLPDDDPQAIGMVVRYLYLLDYPSEPTPDVPDVNGLTNGLTNGHANGLTNGHANGHAHTNGHDNDSSTNGGDQEYLSGTSVKADEPTYDKAYKTEKEDTTEPLDDFLPTQPQRLSKKQKKRNKAAKHEAERIGSPDPQNESLASPISPEVPAASISNAQENHSEGGGASLDAKPSATNGVKPLANGTQETKSLILHANVYALSRKYGIDGLRSLAFDKFQAEADSQWHTEDFLRAAEKVYTSCGGGDGEAGDEDREMKDVVVGMICRHGELMDNAETQKVIRTLPKDLMYDILMRVRVQGGFAL</sequence>
<feature type="compositionally biased region" description="Polar residues" evidence="1">
    <location>
        <begin position="83"/>
        <end position="95"/>
    </location>
</feature>
<dbReference type="AlphaFoldDB" id="A0A8H6KKH5"/>
<gene>
    <name evidence="2" type="ORF">CPLU01_05701</name>
</gene>
<evidence type="ECO:0000313" key="2">
    <source>
        <dbReference type="EMBL" id="KAF6833182.1"/>
    </source>
</evidence>
<reference evidence="2" key="1">
    <citation type="journal article" date="2020" name="Phytopathology">
        <title>Genome Sequence Resources of Colletotrichum truncatum, C. plurivorum, C. musicola, and C. sojae: Four Species Pathogenic to Soybean (Glycine max).</title>
        <authorList>
            <person name="Rogerio F."/>
            <person name="Boufleur T.R."/>
            <person name="Ciampi-Guillardi M."/>
            <person name="Sukno S.A."/>
            <person name="Thon M.R."/>
            <person name="Massola Junior N.S."/>
            <person name="Baroncelli R."/>
        </authorList>
    </citation>
    <scope>NUCLEOTIDE SEQUENCE</scope>
    <source>
        <strain evidence="2">LFN00145</strain>
    </source>
</reference>
<feature type="compositionally biased region" description="Basic residues" evidence="1">
    <location>
        <begin position="161"/>
        <end position="171"/>
    </location>
</feature>
<dbReference type="EMBL" id="WIGO01000061">
    <property type="protein sequence ID" value="KAF6833182.1"/>
    <property type="molecule type" value="Genomic_DNA"/>
</dbReference>